<dbReference type="SUPFAM" id="SSF50494">
    <property type="entry name" value="Trypsin-like serine proteases"/>
    <property type="match status" value="1"/>
</dbReference>
<evidence type="ECO:0000256" key="1">
    <source>
        <dbReference type="ARBA" id="ARBA00022825"/>
    </source>
</evidence>
<evidence type="ECO:0000313" key="2">
    <source>
        <dbReference type="EMBL" id="TLF43866.1"/>
    </source>
</evidence>
<dbReference type="Proteomes" id="UP000307781">
    <property type="component" value="Unassembled WGS sequence"/>
</dbReference>
<keyword evidence="1" id="KW-0720">Serine protease</keyword>
<keyword evidence="1" id="KW-0378">Hydrolase</keyword>
<proteinExistence type="predicted"/>
<dbReference type="Pfam" id="PF13365">
    <property type="entry name" value="Trypsin_2"/>
    <property type="match status" value="1"/>
</dbReference>
<dbReference type="EMBL" id="VBWN01000001">
    <property type="protein sequence ID" value="TLF43866.1"/>
    <property type="molecule type" value="Genomic_DNA"/>
</dbReference>
<dbReference type="InterPro" id="IPR009003">
    <property type="entry name" value="Peptidase_S1_PA"/>
</dbReference>
<gene>
    <name evidence="2" type="ORF">FEI14_03145</name>
</gene>
<protein>
    <submittedName>
        <fullName evidence="2">S1 family peptidase</fullName>
    </submittedName>
</protein>
<dbReference type="RefSeq" id="WP_138117751.1">
    <property type="nucleotide sequence ID" value="NZ_VBWN01000001.1"/>
</dbReference>
<dbReference type="GO" id="GO:0008236">
    <property type="term" value="F:serine-type peptidase activity"/>
    <property type="evidence" value="ECO:0007669"/>
    <property type="project" value="UniProtKB-KW"/>
</dbReference>
<reference evidence="2 3" key="1">
    <citation type="submission" date="2019-05" db="EMBL/GenBank/DDBJ databases">
        <title>Genome-based reclassification of Lactobacillus casei as Lactobacillus casei subsp. casei. subsp.nov., description of Lactobacillus casei subsp. zeae subsp. nov., and emended description of Lactobacillus casei.</title>
        <authorList>
            <person name="Huang C.-H."/>
        </authorList>
    </citation>
    <scope>NUCLEOTIDE SEQUENCE [LARGE SCALE GENOMIC DNA]</scope>
    <source>
        <strain evidence="2 3">CRBIP24.58</strain>
    </source>
</reference>
<evidence type="ECO:0000313" key="3">
    <source>
        <dbReference type="Proteomes" id="UP000307781"/>
    </source>
</evidence>
<dbReference type="Gene3D" id="2.40.10.120">
    <property type="match status" value="1"/>
</dbReference>
<accession>A0A5R8M2M8</accession>
<comment type="caution">
    <text evidence="2">The sequence shown here is derived from an EMBL/GenBank/DDBJ whole genome shotgun (WGS) entry which is preliminary data.</text>
</comment>
<sequence>MEVTGVVVNEKVNVSRRYERRVRAILHNFQISENYDDTSKKFFKYYNKGDQGDPAQIVKGMISFIYQIRQDPLKDSALSRRLMQEFNQIKWPDSRHFFDLKIAMPQRYKRYNAVFSVEVKKGENIFYGTAFACGDKIYSCTHIFTDQKRIEDIDSVEMVEYNPQTKEEHKRYKVTKIEYWPNFDVSVLTILGNKDWRKRGFKHPTHILKPSTRLLVVGYPYVNQIGKSYQLYEARERIESMIDAALQMDEFTLSLSNKEIKTRKMDIITNEKGGIQSGNSGGPVLDANGDTVVGIALRGSLGPETTRSEMLDFYSWMNLQKPRSRIWNWEKAD</sequence>
<keyword evidence="1" id="KW-0645">Protease</keyword>
<dbReference type="AlphaFoldDB" id="A0A5R8M2M8"/>
<name>A0A5R8M2M8_LACZE</name>
<organism evidence="2 3">
    <name type="scientific">Lacticaseibacillus zeae</name>
    <name type="common">Lactobacillus zeae</name>
    <dbReference type="NCBI Taxonomy" id="57037"/>
    <lineage>
        <taxon>Bacteria</taxon>
        <taxon>Bacillati</taxon>
        <taxon>Bacillota</taxon>
        <taxon>Bacilli</taxon>
        <taxon>Lactobacillales</taxon>
        <taxon>Lactobacillaceae</taxon>
        <taxon>Lacticaseibacillus</taxon>
    </lineage>
</organism>